<dbReference type="GO" id="GO:0006097">
    <property type="term" value="P:glyoxylate cycle"/>
    <property type="evidence" value="ECO:0007669"/>
    <property type="project" value="UniProtKB-KW"/>
</dbReference>
<comment type="pathway">
    <text evidence="1">Carbohydrate metabolism; glyoxylate cycle; (S)-malate from isocitrate: step 1/2.</text>
</comment>
<comment type="cofactor">
    <cofactor evidence="12">
        <name>Mg(2+)</name>
        <dbReference type="ChEBI" id="CHEBI:18420"/>
    </cofactor>
    <text evidence="12">Can also use Mn(2+) ion.</text>
</comment>
<feature type="binding site" evidence="12">
    <location>
        <position position="171"/>
    </location>
    <ligand>
        <name>Mg(2+)</name>
        <dbReference type="ChEBI" id="CHEBI:18420"/>
    </ligand>
</feature>
<dbReference type="InterPro" id="IPR018523">
    <property type="entry name" value="Isocitrate_lyase_ph_CS"/>
</dbReference>
<evidence type="ECO:0000256" key="1">
    <source>
        <dbReference type="ARBA" id="ARBA00004793"/>
    </source>
</evidence>
<dbReference type="PANTHER" id="PTHR21631">
    <property type="entry name" value="ISOCITRATE LYASE/MALATE SYNTHASE"/>
    <property type="match status" value="1"/>
</dbReference>
<evidence type="ECO:0000256" key="4">
    <source>
        <dbReference type="ARBA" id="ARBA00012909"/>
    </source>
</evidence>
<feature type="active site" description="Proton acceptor" evidence="10">
    <location>
        <position position="209"/>
    </location>
</feature>
<feature type="binding site" evidence="11">
    <location>
        <begin position="210"/>
        <end position="211"/>
    </location>
    <ligand>
        <name>substrate</name>
    </ligand>
</feature>
<evidence type="ECO:0000256" key="6">
    <source>
        <dbReference type="ARBA" id="ARBA00022532"/>
    </source>
</evidence>
<dbReference type="FunFam" id="3.20.20.60:FF:000005">
    <property type="entry name" value="Isocitrate lyase"/>
    <property type="match status" value="1"/>
</dbReference>
<feature type="binding site" evidence="11">
    <location>
        <position position="246"/>
    </location>
    <ligand>
        <name>substrate</name>
    </ligand>
</feature>
<dbReference type="EC" id="4.1.3.1" evidence="4 9"/>
<comment type="catalytic activity">
    <reaction evidence="8">
        <text>D-threo-isocitrate = glyoxylate + succinate</text>
        <dbReference type="Rhea" id="RHEA:13245"/>
        <dbReference type="ChEBI" id="CHEBI:15562"/>
        <dbReference type="ChEBI" id="CHEBI:30031"/>
        <dbReference type="ChEBI" id="CHEBI:36655"/>
        <dbReference type="EC" id="4.1.3.1"/>
    </reaction>
</comment>
<feature type="binding site" evidence="11">
    <location>
        <position position="365"/>
    </location>
    <ligand>
        <name>substrate</name>
    </ligand>
</feature>
<evidence type="ECO:0000256" key="11">
    <source>
        <dbReference type="PIRSR" id="PIRSR001362-2"/>
    </source>
</evidence>
<feature type="binding site" evidence="11">
    <location>
        <begin position="331"/>
        <end position="335"/>
    </location>
    <ligand>
        <name>substrate</name>
    </ligand>
</feature>
<keyword evidence="6" id="KW-0816">Tricarboxylic acid cycle</keyword>
<evidence type="ECO:0000256" key="8">
    <source>
        <dbReference type="ARBA" id="ARBA00023531"/>
    </source>
</evidence>
<dbReference type="InterPro" id="IPR015813">
    <property type="entry name" value="Pyrv/PenolPyrv_kinase-like_dom"/>
</dbReference>
<name>A0A9E8MMK2_9MICO</name>
<keyword evidence="12" id="KW-0460">Magnesium</keyword>
<dbReference type="Gene3D" id="3.20.20.60">
    <property type="entry name" value="Phosphoenolpyruvate-binding domains"/>
    <property type="match status" value="1"/>
</dbReference>
<gene>
    <name evidence="14" type="primary">aceA</name>
    <name evidence="14" type="ORF">OVN18_05330</name>
</gene>
<evidence type="ECO:0000256" key="9">
    <source>
        <dbReference type="NCBIfam" id="TIGR01346"/>
    </source>
</evidence>
<evidence type="ECO:0000256" key="2">
    <source>
        <dbReference type="ARBA" id="ARBA00005704"/>
    </source>
</evidence>
<evidence type="ECO:0000256" key="10">
    <source>
        <dbReference type="PIRSR" id="PIRSR001362-1"/>
    </source>
</evidence>
<dbReference type="PROSITE" id="PS00161">
    <property type="entry name" value="ISOCITRATE_LYASE"/>
    <property type="match status" value="1"/>
</dbReference>
<evidence type="ECO:0000256" key="5">
    <source>
        <dbReference type="ARBA" id="ARBA00022435"/>
    </source>
</evidence>
<dbReference type="CDD" id="cd00377">
    <property type="entry name" value="ICL_PEPM"/>
    <property type="match status" value="1"/>
</dbReference>
<dbReference type="InterPro" id="IPR040442">
    <property type="entry name" value="Pyrv_kinase-like_dom_sf"/>
</dbReference>
<dbReference type="SUPFAM" id="SSF51621">
    <property type="entry name" value="Phosphoenolpyruvate/pyruvate domain"/>
    <property type="match status" value="1"/>
</dbReference>
<dbReference type="EMBL" id="CP113089">
    <property type="protein sequence ID" value="WAB82425.1"/>
    <property type="molecule type" value="Genomic_DNA"/>
</dbReference>
<dbReference type="AlphaFoldDB" id="A0A9E8MMK2"/>
<reference evidence="14" key="1">
    <citation type="submission" date="2022-11" db="EMBL/GenBank/DDBJ databases">
        <title>Description of Microcella daejonensis nov. sp, isolated from riverside soil.</title>
        <authorList>
            <person name="Molina K.M."/>
            <person name="Kim S.B."/>
        </authorList>
    </citation>
    <scope>NUCLEOTIDE SEQUENCE</scope>
    <source>
        <strain evidence="14">MMS21-STM12</strain>
    </source>
</reference>
<keyword evidence="12" id="KW-0479">Metal-binding</keyword>
<dbReference type="NCBIfam" id="NF011645">
    <property type="entry name" value="PRK15063.1"/>
    <property type="match status" value="1"/>
</dbReference>
<dbReference type="GO" id="GO:0046872">
    <property type="term" value="F:metal ion binding"/>
    <property type="evidence" value="ECO:0007669"/>
    <property type="project" value="UniProtKB-KW"/>
</dbReference>
<proteinExistence type="inferred from homology"/>
<keyword evidence="7 14" id="KW-0456">Lyase</keyword>
<evidence type="ECO:0000256" key="3">
    <source>
        <dbReference type="ARBA" id="ARBA00011881"/>
    </source>
</evidence>
<evidence type="ECO:0000313" key="14">
    <source>
        <dbReference type="EMBL" id="WAB82425.1"/>
    </source>
</evidence>
<protein>
    <recommendedName>
        <fullName evidence="4 9">Isocitrate lyase</fullName>
        <ecNumber evidence="4 9">4.1.3.1</ecNumber>
    </recommendedName>
</protein>
<feature type="binding site" evidence="11">
    <location>
        <begin position="104"/>
        <end position="106"/>
    </location>
    <ligand>
        <name>substrate</name>
    </ligand>
</feature>
<organism evidence="14 15">
    <name type="scientific">Microcella daejeonensis</name>
    <dbReference type="NCBI Taxonomy" id="2994971"/>
    <lineage>
        <taxon>Bacteria</taxon>
        <taxon>Bacillati</taxon>
        <taxon>Actinomycetota</taxon>
        <taxon>Actinomycetes</taxon>
        <taxon>Micrococcales</taxon>
        <taxon>Microbacteriaceae</taxon>
        <taxon>Microcella</taxon>
    </lineage>
</organism>
<sequence length="446" mass="48591">MSTDRTDAPRTPAPRTGDETQTAAELETAWKTEARWAGVQRDYSAEDVVALRGSVRVDHTLARRGAENLWSLIHDEPYVNALGALTGNQAVQQVRAGLKAIYLSGWQVAADANLSGHTYPDQSLYPANSVPAVVKRINNALLRADQIATSEGAEAMAQDARIDWLAPIVADAEAGFGGPLNAYELMTAMIEAGAAGVHWEDQLASEKKCGHMGGKVLVPTQQHIRTLNAARLAADVAGVPSIIVARTDSLAADLVTSDIDERDRRFLTGDRTEEGFFRTTPGIDTVLARGHAYAPYADLLWVESSEPDLELARTFAESIHKEFPGKKLAYNCSPSFNWKRHLDDDTIAKFQNELGAMGYAFQFITLAGFHSLNHSMFELARGYKERQMSAYVELQEAEFASEASGYTATKHQREVGTGYFDRIATALNPASSTLALVGSTESAQFH</sequence>
<dbReference type="Proteomes" id="UP001164706">
    <property type="component" value="Chromosome"/>
</dbReference>
<dbReference type="KEGG" id="mdb:OVN18_05330"/>
<evidence type="ECO:0000256" key="12">
    <source>
        <dbReference type="PIRSR" id="PIRSR001362-3"/>
    </source>
</evidence>
<accession>A0A9E8MMK2</accession>
<dbReference type="RefSeq" id="WP_267782457.1">
    <property type="nucleotide sequence ID" value="NZ_CP113089.1"/>
</dbReference>
<dbReference type="NCBIfam" id="TIGR01346">
    <property type="entry name" value="isocit_lyase"/>
    <property type="match status" value="1"/>
</dbReference>
<dbReference type="PIRSF" id="PIRSF001362">
    <property type="entry name" value="Isocit_lyase"/>
    <property type="match status" value="1"/>
</dbReference>
<keyword evidence="5" id="KW-0329">Glyoxylate bypass</keyword>
<dbReference type="PANTHER" id="PTHR21631:SF3">
    <property type="entry name" value="BIFUNCTIONAL GLYOXYLATE CYCLE PROTEIN"/>
    <property type="match status" value="1"/>
</dbReference>
<dbReference type="Pfam" id="PF00463">
    <property type="entry name" value="ICL"/>
    <property type="match status" value="2"/>
</dbReference>
<comment type="subunit">
    <text evidence="3">Homotetramer.</text>
</comment>
<comment type="similarity">
    <text evidence="2">Belongs to the isocitrate lyase/PEP mutase superfamily. Isocitrate lyase family.</text>
</comment>
<evidence type="ECO:0000256" key="7">
    <source>
        <dbReference type="ARBA" id="ARBA00023239"/>
    </source>
</evidence>
<keyword evidence="15" id="KW-1185">Reference proteome</keyword>
<evidence type="ECO:0000256" key="13">
    <source>
        <dbReference type="SAM" id="MobiDB-lite"/>
    </source>
</evidence>
<dbReference type="InterPro" id="IPR039556">
    <property type="entry name" value="ICL/PEPM"/>
</dbReference>
<evidence type="ECO:0000313" key="15">
    <source>
        <dbReference type="Proteomes" id="UP001164706"/>
    </source>
</evidence>
<dbReference type="InterPro" id="IPR006254">
    <property type="entry name" value="Isocitrate_lyase"/>
</dbReference>
<dbReference type="GO" id="GO:0004451">
    <property type="term" value="F:isocitrate lyase activity"/>
    <property type="evidence" value="ECO:0007669"/>
    <property type="project" value="UniProtKB-UniRule"/>
</dbReference>
<feature type="region of interest" description="Disordered" evidence="13">
    <location>
        <begin position="1"/>
        <end position="22"/>
    </location>
</feature>
<dbReference type="GO" id="GO:0006099">
    <property type="term" value="P:tricarboxylic acid cycle"/>
    <property type="evidence" value="ECO:0007669"/>
    <property type="project" value="UniProtKB-UniRule"/>
</dbReference>